<gene>
    <name evidence="3" type="ORF">Ctob_004291</name>
</gene>
<feature type="transmembrane region" description="Helical" evidence="2">
    <location>
        <begin position="127"/>
        <end position="148"/>
    </location>
</feature>
<evidence type="ECO:0000313" key="4">
    <source>
        <dbReference type="Proteomes" id="UP000037460"/>
    </source>
</evidence>
<keyword evidence="2" id="KW-0472">Membrane</keyword>
<dbReference type="Proteomes" id="UP000037460">
    <property type="component" value="Unassembled WGS sequence"/>
</dbReference>
<feature type="compositionally biased region" description="Pro residues" evidence="1">
    <location>
        <begin position="92"/>
        <end position="102"/>
    </location>
</feature>
<reference evidence="4" key="1">
    <citation type="journal article" date="2015" name="PLoS Genet.">
        <title>Genome Sequence and Transcriptome Analyses of Chrysochromulina tobin: Metabolic Tools for Enhanced Algal Fitness in the Prominent Order Prymnesiales (Haptophyceae).</title>
        <authorList>
            <person name="Hovde B.T."/>
            <person name="Deodato C.R."/>
            <person name="Hunsperger H.M."/>
            <person name="Ryken S.A."/>
            <person name="Yost W."/>
            <person name="Jha R.K."/>
            <person name="Patterson J."/>
            <person name="Monnat R.J. Jr."/>
            <person name="Barlow S.B."/>
            <person name="Starkenburg S.R."/>
            <person name="Cattolico R.A."/>
        </authorList>
    </citation>
    <scope>NUCLEOTIDE SEQUENCE</scope>
    <source>
        <strain evidence="4">CCMP291</strain>
    </source>
</reference>
<keyword evidence="2" id="KW-0812">Transmembrane</keyword>
<name>A0A0M0K3L3_9EUKA</name>
<dbReference type="EMBL" id="JWZX01001576">
    <property type="protein sequence ID" value="KOO33202.1"/>
    <property type="molecule type" value="Genomic_DNA"/>
</dbReference>
<accession>A0A0M0K3L3</accession>
<evidence type="ECO:0000256" key="2">
    <source>
        <dbReference type="SAM" id="Phobius"/>
    </source>
</evidence>
<proteinExistence type="predicted"/>
<evidence type="ECO:0000256" key="1">
    <source>
        <dbReference type="SAM" id="MobiDB-lite"/>
    </source>
</evidence>
<protein>
    <submittedName>
        <fullName evidence="3">Uncharacterized protein</fullName>
    </submittedName>
</protein>
<feature type="region of interest" description="Disordered" evidence="1">
    <location>
        <begin position="89"/>
        <end position="117"/>
    </location>
</feature>
<evidence type="ECO:0000313" key="3">
    <source>
        <dbReference type="EMBL" id="KOO33202.1"/>
    </source>
</evidence>
<sequence>MVPTAIAFVGTALTDGATCAFLPSGDDTCAGAAAGRLFPTGGVLSGGSLTVRLGGPMIYKLCVAPAGSAASLDAHFTYVSSVQLTVEISPWQEPPPPPPSPLPDEGIPVVPPPESAPSVSANKGMDIGPIAGGAGASLLLLAFLGLVWKRRQANRAQTANSQSGYQLREVTPEVVTGVVVAPPMVPYQKMSDM</sequence>
<dbReference type="AlphaFoldDB" id="A0A0M0K3L3"/>
<keyword evidence="4" id="KW-1185">Reference proteome</keyword>
<keyword evidence="2" id="KW-1133">Transmembrane helix</keyword>
<comment type="caution">
    <text evidence="3">The sequence shown here is derived from an EMBL/GenBank/DDBJ whole genome shotgun (WGS) entry which is preliminary data.</text>
</comment>
<organism evidence="3 4">
    <name type="scientific">Chrysochromulina tobinii</name>
    <dbReference type="NCBI Taxonomy" id="1460289"/>
    <lineage>
        <taxon>Eukaryota</taxon>
        <taxon>Haptista</taxon>
        <taxon>Haptophyta</taxon>
        <taxon>Prymnesiophyceae</taxon>
        <taxon>Prymnesiales</taxon>
        <taxon>Chrysochromulinaceae</taxon>
        <taxon>Chrysochromulina</taxon>
    </lineage>
</organism>